<evidence type="ECO:0000313" key="2">
    <source>
        <dbReference type="Proteomes" id="UP000297595"/>
    </source>
</evidence>
<protein>
    <submittedName>
        <fullName evidence="1">Uncharacterized protein</fullName>
    </submittedName>
</protein>
<proteinExistence type="predicted"/>
<name>A0A8H2HNW1_ORBOL</name>
<reference evidence="1 2" key="1">
    <citation type="submission" date="2019-03" db="EMBL/GenBank/DDBJ databases">
        <title>Nematode-trapping fungi genome.</title>
        <authorList>
            <person name="Vidal-Diez De Ulzurrun G."/>
        </authorList>
    </citation>
    <scope>NUCLEOTIDE SEQUENCE [LARGE SCALE GENOMIC DNA]</scope>
    <source>
        <strain evidence="1 2">TWF154</strain>
    </source>
</reference>
<gene>
    <name evidence="1" type="ORF">EYR41_010340</name>
</gene>
<evidence type="ECO:0000313" key="1">
    <source>
        <dbReference type="EMBL" id="TGJ64277.1"/>
    </source>
</evidence>
<dbReference type="AlphaFoldDB" id="A0A8H2HNW1"/>
<dbReference type="EMBL" id="SOZJ01000007">
    <property type="protein sequence ID" value="TGJ64277.1"/>
    <property type="molecule type" value="Genomic_DNA"/>
</dbReference>
<dbReference type="Proteomes" id="UP000297595">
    <property type="component" value="Unassembled WGS sequence"/>
</dbReference>
<accession>A0A8H2HNW1</accession>
<comment type="caution">
    <text evidence="1">The sequence shown here is derived from an EMBL/GenBank/DDBJ whole genome shotgun (WGS) entry which is preliminary data.</text>
</comment>
<sequence>MYEKSSDAVWKERNSSRTRMGKKNMILKNERKRKRIKTVACRGPCLGRCLEKTAVSRTGLIEGREVPCKKVCEKAKDQARVKRTDQKTPGLDFLSTHFQVAGHLAFEDASVKTFHYLGTSRNSLALVYVVYVATDAVGALCNAASLLPLSG</sequence>
<organism evidence="1 2">
    <name type="scientific">Orbilia oligospora</name>
    <name type="common">Nematode-trapping fungus</name>
    <name type="synonym">Arthrobotrys oligospora</name>
    <dbReference type="NCBI Taxonomy" id="2813651"/>
    <lineage>
        <taxon>Eukaryota</taxon>
        <taxon>Fungi</taxon>
        <taxon>Dikarya</taxon>
        <taxon>Ascomycota</taxon>
        <taxon>Pezizomycotina</taxon>
        <taxon>Orbiliomycetes</taxon>
        <taxon>Orbiliales</taxon>
        <taxon>Orbiliaceae</taxon>
        <taxon>Orbilia</taxon>
    </lineage>
</organism>